<keyword evidence="8" id="KW-0325">Glycoprotein</keyword>
<evidence type="ECO:0000313" key="14">
    <source>
        <dbReference type="Proteomes" id="UP001230051"/>
    </source>
</evidence>
<feature type="transmembrane region" description="Helical" evidence="10">
    <location>
        <begin position="397"/>
        <end position="416"/>
    </location>
</feature>
<feature type="compositionally biased region" description="Basic and acidic residues" evidence="9">
    <location>
        <begin position="739"/>
        <end position="751"/>
    </location>
</feature>
<dbReference type="PROSITE" id="PS51534">
    <property type="entry name" value="SEFIR"/>
    <property type="match status" value="1"/>
</dbReference>
<keyword evidence="6 10" id="KW-0472">Membrane</keyword>
<keyword evidence="14" id="KW-1185">Reference proteome</keyword>
<dbReference type="InterPro" id="IPR038683">
    <property type="entry name" value="IL17RA/B_FnIII-like_1_sf"/>
</dbReference>
<feature type="chain" id="PRO_5042021902" description="SEFIR domain-containing protein" evidence="11">
    <location>
        <begin position="29"/>
        <end position="751"/>
    </location>
</feature>
<feature type="domain" description="SEFIR" evidence="12">
    <location>
        <begin position="443"/>
        <end position="593"/>
    </location>
</feature>
<dbReference type="Pfam" id="PF08357">
    <property type="entry name" value="SEFIR"/>
    <property type="match status" value="1"/>
</dbReference>
<evidence type="ECO:0000256" key="9">
    <source>
        <dbReference type="SAM" id="MobiDB-lite"/>
    </source>
</evidence>
<dbReference type="GO" id="GO:0030368">
    <property type="term" value="F:interleukin-17 receptor activity"/>
    <property type="evidence" value="ECO:0007669"/>
    <property type="project" value="InterPro"/>
</dbReference>
<proteinExistence type="predicted"/>
<gene>
    <name evidence="13" type="ORF">AOXY_G31383</name>
</gene>
<evidence type="ECO:0000256" key="4">
    <source>
        <dbReference type="ARBA" id="ARBA00022729"/>
    </source>
</evidence>
<accession>A0AAD8CIL0</accession>
<keyword evidence="2" id="KW-1003">Cell membrane</keyword>
<dbReference type="Pfam" id="PF16556">
    <property type="entry name" value="IL17R_fnIII_D1"/>
    <property type="match status" value="1"/>
</dbReference>
<dbReference type="InterPro" id="IPR032356">
    <property type="entry name" value="IL17R_A/B_N"/>
</dbReference>
<evidence type="ECO:0000256" key="7">
    <source>
        <dbReference type="ARBA" id="ARBA00023170"/>
    </source>
</evidence>
<evidence type="ECO:0000256" key="2">
    <source>
        <dbReference type="ARBA" id="ARBA00022475"/>
    </source>
</evidence>
<keyword evidence="7" id="KW-0675">Receptor</keyword>
<dbReference type="GO" id="GO:0005886">
    <property type="term" value="C:plasma membrane"/>
    <property type="evidence" value="ECO:0007669"/>
    <property type="project" value="UniProtKB-SubCell"/>
</dbReference>
<dbReference type="Proteomes" id="UP001230051">
    <property type="component" value="Unassembled WGS sequence"/>
</dbReference>
<evidence type="ECO:0000256" key="6">
    <source>
        <dbReference type="ARBA" id="ARBA00023136"/>
    </source>
</evidence>
<organism evidence="13 14">
    <name type="scientific">Acipenser oxyrinchus oxyrinchus</name>
    <dbReference type="NCBI Taxonomy" id="40147"/>
    <lineage>
        <taxon>Eukaryota</taxon>
        <taxon>Metazoa</taxon>
        <taxon>Chordata</taxon>
        <taxon>Craniata</taxon>
        <taxon>Vertebrata</taxon>
        <taxon>Euteleostomi</taxon>
        <taxon>Actinopterygii</taxon>
        <taxon>Chondrostei</taxon>
        <taxon>Acipenseriformes</taxon>
        <taxon>Acipenseridae</taxon>
        <taxon>Acipenser</taxon>
    </lineage>
</organism>
<reference evidence="13" key="1">
    <citation type="submission" date="2022-02" db="EMBL/GenBank/DDBJ databases">
        <title>Atlantic sturgeon de novo genome assembly.</title>
        <authorList>
            <person name="Stock M."/>
            <person name="Klopp C."/>
            <person name="Guiguen Y."/>
            <person name="Cabau C."/>
            <person name="Parinello H."/>
            <person name="Santidrian Yebra-Pimentel E."/>
            <person name="Kuhl H."/>
            <person name="Dirks R.P."/>
            <person name="Guessner J."/>
            <person name="Wuertz S."/>
            <person name="Du K."/>
            <person name="Schartl M."/>
        </authorList>
    </citation>
    <scope>NUCLEOTIDE SEQUENCE</scope>
    <source>
        <strain evidence="13">STURGEONOMICS-FGT-2020</strain>
        <tissue evidence="13">Whole blood</tissue>
    </source>
</reference>
<dbReference type="Gene3D" id="3.40.50.11530">
    <property type="match status" value="1"/>
</dbReference>
<dbReference type="PANTHER" id="PTHR15583:SF7">
    <property type="entry name" value="INTERLEUKIN CYTOKINE RECEPTOR-RELATED PROTEIN 2"/>
    <property type="match status" value="1"/>
</dbReference>
<dbReference type="AlphaFoldDB" id="A0AAD8CIL0"/>
<dbReference type="PANTHER" id="PTHR15583">
    <property type="entry name" value="INTERLEUKIN-17 RECEPTOR"/>
    <property type="match status" value="1"/>
</dbReference>
<evidence type="ECO:0000256" key="8">
    <source>
        <dbReference type="ARBA" id="ARBA00023180"/>
    </source>
</evidence>
<keyword evidence="4 11" id="KW-0732">Signal</keyword>
<keyword evidence="5 10" id="KW-1133">Transmembrane helix</keyword>
<dbReference type="Gene3D" id="2.60.40.2160">
    <property type="entry name" value="Interleukin-17 receptor A/B, fibronectin-III-like domain 1"/>
    <property type="match status" value="1"/>
</dbReference>
<evidence type="ECO:0000256" key="5">
    <source>
        <dbReference type="ARBA" id="ARBA00022989"/>
    </source>
</evidence>
<comment type="caution">
    <text evidence="13">The sequence shown here is derived from an EMBL/GenBank/DDBJ whole genome shotgun (WGS) entry which is preliminary data.</text>
</comment>
<feature type="region of interest" description="Disordered" evidence="9">
    <location>
        <begin position="727"/>
        <end position="751"/>
    </location>
</feature>
<dbReference type="InterPro" id="IPR039465">
    <property type="entry name" value="IL-17_rcpt-like"/>
</dbReference>
<dbReference type="EMBL" id="JAGXEW010000047">
    <property type="protein sequence ID" value="KAK1152159.1"/>
    <property type="molecule type" value="Genomic_DNA"/>
</dbReference>
<feature type="region of interest" description="Disordered" evidence="9">
    <location>
        <begin position="636"/>
        <end position="667"/>
    </location>
</feature>
<evidence type="ECO:0000256" key="3">
    <source>
        <dbReference type="ARBA" id="ARBA00022692"/>
    </source>
</evidence>
<protein>
    <recommendedName>
        <fullName evidence="12">SEFIR domain-containing protein</fullName>
    </recommendedName>
</protein>
<evidence type="ECO:0000256" key="10">
    <source>
        <dbReference type="SAM" id="Phobius"/>
    </source>
</evidence>
<comment type="subcellular location">
    <subcellularLocation>
        <location evidence="1">Cell membrane</location>
        <topology evidence="1">Single-pass type I membrane protein</topology>
    </subcellularLocation>
</comment>
<dbReference type="InterPro" id="IPR013568">
    <property type="entry name" value="SEFIR_dom"/>
</dbReference>
<sequence length="751" mass="83533">MRAGDTVFGALLLLWGPGSLTLLSVCEGSPEGGFRPELVEVHNRSVLRCLDRCSQKNLSCTLVEGCQEPQAGEWTSSPYKLAVSVVYLEDRKGPGLQINFSLAPDANLLYVNKTVIEISMADRRHCVTLQYTGRFTAQVNHRGEPWSFSYIACMTVKPGQSLSISLYNMPYGYQPLTRTLQLPDCENPLMKEYAGELCPAILIHSRLSQGVLNVSYSSSLADPSYLVWLCVWNAHFCSSEDVSPLAAPVEVAGRENSVIFHNVTALPCLCVRVISKMSGPHHEGQDCPFRAHFHLDVKVQPGPSSLLLQLSGFPRPCSLLLQTLLLHTDRGSGLLINLTQPQNILVSGPHSQEFPLPPSLLYSWPVCIKVWSENIYAVPERIHCTSPVVAGRTGSRWFGVLPLSLVLVTVAVCLLLHWKYKRKSRLCWELQRENMHLQQRVPSVRVLLLCSWDHPFFQAVVESLALFLREECRCHVALDMWDRHGIAKLGPVAWLSEQLAVADRVVLVWSRGASLKWEAWRSGLEGGPGLMEPEFGDLFTPGLLHSVDSYLRNGEGRISVVCFDSDSSRSGIPSCFRDEHVHSLMSGAGRFVQKLSHVKVDFRRTDSGQKLQSKLKEFREYQRHSPTWFEDWHHGLQGAGLPKTTQDPSKERHDGALLHGSESEETALEDASCSSSTGQAEEVEIGEIGEIVEIVEIAEIALPPGQIENPPLQRYLSVSSGYGSLSLPESRLLPPKPEPFQDKELEAHMAC</sequence>
<evidence type="ECO:0000313" key="13">
    <source>
        <dbReference type="EMBL" id="KAK1152159.1"/>
    </source>
</evidence>
<feature type="signal peptide" evidence="11">
    <location>
        <begin position="1"/>
        <end position="28"/>
    </location>
</feature>
<keyword evidence="3 10" id="KW-0812">Transmembrane</keyword>
<evidence type="ECO:0000259" key="12">
    <source>
        <dbReference type="PROSITE" id="PS51534"/>
    </source>
</evidence>
<evidence type="ECO:0000256" key="11">
    <source>
        <dbReference type="SAM" id="SignalP"/>
    </source>
</evidence>
<evidence type="ECO:0000256" key="1">
    <source>
        <dbReference type="ARBA" id="ARBA00004251"/>
    </source>
</evidence>
<name>A0AAD8CIL0_ACIOX</name>